<accession>A0A4P2WZF4</accession>
<reference evidence="1" key="1">
    <citation type="submission" date="2019-05" db="EMBL/GenBank/DDBJ databases">
        <title>Complete genome sequence of multidrug resistant Acinetonacter baumannii.</title>
        <authorList>
            <person name="Wachino J."/>
        </authorList>
    </citation>
    <scope>NUCLEOTIDE SEQUENCE</scope>
    <source>
        <strain evidence="1">NU-60</strain>
    </source>
</reference>
<name>A0A4P2WZF4_ACIBA</name>
<gene>
    <name evidence="1" type="ORF">NU60_15260</name>
</gene>
<evidence type="ECO:0000313" key="1">
    <source>
        <dbReference type="EMBL" id="BBK05578.1"/>
    </source>
</evidence>
<sequence>MMGWKGKKPTEFSFDVAKTAEDHVKNIVMDTVQSLVNLSPVDTGAYRASHIVSIRSADLGVREPETNPVNDAAIQAVKIKLGNLVYIQNNQPYAERLENGWSDQAPQGIYGLTFNFISQKYGG</sequence>
<evidence type="ECO:0008006" key="2">
    <source>
        <dbReference type="Google" id="ProtNLM"/>
    </source>
</evidence>
<proteinExistence type="predicted"/>
<protein>
    <recommendedName>
        <fullName evidence="2">HK97 gp10 family phage protein</fullName>
    </recommendedName>
</protein>
<dbReference type="EMBL" id="AP019685">
    <property type="protein sequence ID" value="BBK05578.1"/>
    <property type="molecule type" value="Genomic_DNA"/>
</dbReference>
<organism evidence="1">
    <name type="scientific">Acinetobacter baumannii</name>
    <dbReference type="NCBI Taxonomy" id="470"/>
    <lineage>
        <taxon>Bacteria</taxon>
        <taxon>Pseudomonadati</taxon>
        <taxon>Pseudomonadota</taxon>
        <taxon>Gammaproteobacteria</taxon>
        <taxon>Moraxellales</taxon>
        <taxon>Moraxellaceae</taxon>
        <taxon>Acinetobacter</taxon>
        <taxon>Acinetobacter calcoaceticus/baumannii complex</taxon>
    </lineage>
</organism>
<dbReference type="AlphaFoldDB" id="A0A4P2WZF4"/>